<dbReference type="eggNOG" id="KOG3715">
    <property type="taxonomic scope" value="Eukaryota"/>
</dbReference>
<comment type="subcellular location">
    <subcellularLocation>
        <location evidence="2">Cell projection</location>
        <location evidence="2">Cilium</location>
    </subcellularLocation>
    <subcellularLocation>
        <location evidence="4">Cytoplasm</location>
        <location evidence="4">Cytoskeleton</location>
        <location evidence="4">Microtubule organizing center</location>
        <location evidence="4">Centrosome</location>
    </subcellularLocation>
    <subcellularLocation>
        <location evidence="3">Cytoplasm</location>
        <location evidence="3">Cytoskeleton</location>
        <location evidence="3">Spindle</location>
    </subcellularLocation>
    <subcellularLocation>
        <location evidence="5">Cytoplasm</location>
        <location evidence="5">Cytosol</location>
    </subcellularLocation>
    <subcellularLocation>
        <location evidence="6">Lysosome membrane</location>
    </subcellularLocation>
    <subcellularLocation>
        <location evidence="1">Nucleus</location>
    </subcellularLocation>
</comment>
<dbReference type="InterPro" id="IPR037520">
    <property type="entry name" value="Folliculin/SMCR8_longin"/>
</dbReference>
<evidence type="ECO:0000256" key="1">
    <source>
        <dbReference type="ARBA" id="ARBA00004123"/>
    </source>
</evidence>
<gene>
    <name evidence="18" type="ORF">TRIADDRAFT_53485</name>
</gene>
<keyword evidence="10" id="KW-0963">Cytoplasm</keyword>
<comment type="similarity">
    <text evidence="7">Belongs to the folliculin family.</text>
</comment>
<dbReference type="Pfam" id="PF11704">
    <property type="entry name" value="Folliculin"/>
    <property type="match status" value="1"/>
</dbReference>
<evidence type="ECO:0000259" key="17">
    <source>
        <dbReference type="PROSITE" id="PS51834"/>
    </source>
</evidence>
<dbReference type="HOGENOM" id="CLU_035854_2_1_1"/>
<dbReference type="InterPro" id="IPR021713">
    <property type="entry name" value="Folliculin"/>
</dbReference>
<dbReference type="GO" id="GO:0005765">
    <property type="term" value="C:lysosomal membrane"/>
    <property type="evidence" value="ECO:0007669"/>
    <property type="project" value="UniProtKB-SubCell"/>
</dbReference>
<dbReference type="InterPro" id="IPR032035">
    <property type="entry name" value="Folliculin_DENN"/>
</dbReference>
<dbReference type="GO" id="GO:0030511">
    <property type="term" value="P:positive regulation of transforming growth factor beta receptor signaling pathway"/>
    <property type="evidence" value="ECO:0000318"/>
    <property type="project" value="GO_Central"/>
</dbReference>
<evidence type="ECO:0000256" key="13">
    <source>
        <dbReference type="ARBA" id="ARBA00023228"/>
    </source>
</evidence>
<name>B3RPC5_TRIAD</name>
<accession>B3RPC5</accession>
<evidence type="ECO:0000256" key="3">
    <source>
        <dbReference type="ARBA" id="ARBA00004186"/>
    </source>
</evidence>
<evidence type="ECO:0000313" key="19">
    <source>
        <dbReference type="Proteomes" id="UP000009022"/>
    </source>
</evidence>
<dbReference type="InterPro" id="IPR037521">
    <property type="entry name" value="FLCN/SMCR8_DENN"/>
</dbReference>
<protein>
    <recommendedName>
        <fullName evidence="8">Folliculin</fullName>
    </recommendedName>
</protein>
<evidence type="ECO:0000256" key="7">
    <source>
        <dbReference type="ARBA" id="ARBA00009987"/>
    </source>
</evidence>
<dbReference type="GO" id="GO:0005829">
    <property type="term" value="C:cytosol"/>
    <property type="evidence" value="ECO:0000318"/>
    <property type="project" value="GO_Central"/>
</dbReference>
<keyword evidence="19" id="KW-1185">Reference proteome</keyword>
<dbReference type="RefSeq" id="XP_002109998.1">
    <property type="nucleotide sequence ID" value="XM_002109962.1"/>
</dbReference>
<evidence type="ECO:0000256" key="16">
    <source>
        <dbReference type="SAM" id="MobiDB-lite"/>
    </source>
</evidence>
<dbReference type="AlphaFoldDB" id="B3RPC5"/>
<dbReference type="EMBL" id="DS985242">
    <property type="protein sequence ID" value="EDV28164.1"/>
    <property type="molecule type" value="Genomic_DNA"/>
</dbReference>
<evidence type="ECO:0000256" key="5">
    <source>
        <dbReference type="ARBA" id="ARBA00004514"/>
    </source>
</evidence>
<dbReference type="STRING" id="10228.B3RPC5"/>
<keyword evidence="15" id="KW-0966">Cell projection</keyword>
<organism evidence="18 19">
    <name type="scientific">Trichoplax adhaerens</name>
    <name type="common">Trichoplax reptans</name>
    <dbReference type="NCBI Taxonomy" id="10228"/>
    <lineage>
        <taxon>Eukaryota</taxon>
        <taxon>Metazoa</taxon>
        <taxon>Placozoa</taxon>
        <taxon>Uniplacotomia</taxon>
        <taxon>Trichoplacea</taxon>
        <taxon>Trichoplacidae</taxon>
        <taxon>Trichoplax</taxon>
    </lineage>
</organism>
<evidence type="ECO:0000256" key="4">
    <source>
        <dbReference type="ARBA" id="ARBA00004300"/>
    </source>
</evidence>
<evidence type="ECO:0000256" key="6">
    <source>
        <dbReference type="ARBA" id="ARBA00004656"/>
    </source>
</evidence>
<dbReference type="OrthoDB" id="5599713at2759"/>
<evidence type="ECO:0000256" key="8">
    <source>
        <dbReference type="ARBA" id="ARBA00021824"/>
    </source>
</evidence>
<dbReference type="InParanoid" id="B3RPC5"/>
<dbReference type="OMA" id="WKNKVTC"/>
<keyword evidence="9" id="KW-0343">GTPase activation</keyword>
<feature type="domain" description="UDENN FLCN/SMCR8-type" evidence="17">
    <location>
        <begin position="67"/>
        <end position="406"/>
    </location>
</feature>
<dbReference type="GO" id="GO:0005634">
    <property type="term" value="C:nucleus"/>
    <property type="evidence" value="ECO:0007669"/>
    <property type="project" value="UniProtKB-SubCell"/>
</dbReference>
<evidence type="ECO:0000256" key="9">
    <source>
        <dbReference type="ARBA" id="ARBA00022468"/>
    </source>
</evidence>
<keyword evidence="12" id="KW-0206">Cytoskeleton</keyword>
<reference evidence="18 19" key="1">
    <citation type="journal article" date="2008" name="Nature">
        <title>The Trichoplax genome and the nature of placozoans.</title>
        <authorList>
            <person name="Srivastava M."/>
            <person name="Begovic E."/>
            <person name="Chapman J."/>
            <person name="Putnam N.H."/>
            <person name="Hellsten U."/>
            <person name="Kawashima T."/>
            <person name="Kuo A."/>
            <person name="Mitros T."/>
            <person name="Salamov A."/>
            <person name="Carpenter M.L."/>
            <person name="Signorovitch A.Y."/>
            <person name="Moreno M.A."/>
            <person name="Kamm K."/>
            <person name="Grimwood J."/>
            <person name="Schmutz J."/>
            <person name="Shapiro H."/>
            <person name="Grigoriev I.V."/>
            <person name="Buss L.W."/>
            <person name="Schierwater B."/>
            <person name="Dellaporta S.L."/>
            <person name="Rokhsar D.S."/>
        </authorList>
    </citation>
    <scope>NUCLEOTIDE SEQUENCE [LARGE SCALE GENOMIC DNA]</scope>
    <source>
        <strain evidence="18 19">Grell-BS-1999</strain>
    </source>
</reference>
<dbReference type="CTD" id="6750662"/>
<dbReference type="Proteomes" id="UP000009022">
    <property type="component" value="Unassembled WGS sequence"/>
</dbReference>
<dbReference type="GO" id="GO:0005929">
    <property type="term" value="C:cilium"/>
    <property type="evidence" value="ECO:0007669"/>
    <property type="project" value="UniProtKB-SubCell"/>
</dbReference>
<dbReference type="Gene3D" id="3.40.50.12430">
    <property type="match status" value="1"/>
</dbReference>
<feature type="region of interest" description="Disordered" evidence="16">
    <location>
        <begin position="35"/>
        <end position="60"/>
    </location>
</feature>
<evidence type="ECO:0000256" key="14">
    <source>
        <dbReference type="ARBA" id="ARBA00023242"/>
    </source>
</evidence>
<evidence type="ECO:0000256" key="10">
    <source>
        <dbReference type="ARBA" id="ARBA00022490"/>
    </source>
</evidence>
<dbReference type="PhylomeDB" id="B3RPC5"/>
<proteinExistence type="inferred from homology"/>
<dbReference type="Pfam" id="PF16692">
    <property type="entry name" value="Folliculin_C"/>
    <property type="match status" value="1"/>
</dbReference>
<keyword evidence="11" id="KW-0472">Membrane</keyword>
<dbReference type="FunCoup" id="B3RPC5">
    <property type="interactions" value="1333"/>
</dbReference>
<dbReference type="KEGG" id="tad:TRIADDRAFT_53485"/>
<dbReference type="GO" id="GO:0000122">
    <property type="term" value="P:negative regulation of transcription by RNA polymerase II"/>
    <property type="evidence" value="ECO:0000318"/>
    <property type="project" value="GO_Central"/>
</dbReference>
<dbReference type="GO" id="GO:1904263">
    <property type="term" value="P:positive regulation of TORC1 signaling"/>
    <property type="evidence" value="ECO:0000318"/>
    <property type="project" value="GO_Central"/>
</dbReference>
<keyword evidence="13" id="KW-0458">Lysosome</keyword>
<feature type="compositionally biased region" description="Low complexity" evidence="16">
    <location>
        <begin position="50"/>
        <end position="60"/>
    </location>
</feature>
<dbReference type="PROSITE" id="PS51834">
    <property type="entry name" value="DENN_FLCN_SMCR8"/>
    <property type="match status" value="1"/>
</dbReference>
<evidence type="ECO:0000256" key="2">
    <source>
        <dbReference type="ARBA" id="ARBA00004138"/>
    </source>
</evidence>
<dbReference type="GO" id="GO:0005819">
    <property type="term" value="C:spindle"/>
    <property type="evidence" value="ECO:0007669"/>
    <property type="project" value="UniProtKB-SubCell"/>
</dbReference>
<dbReference type="GO" id="GO:0005813">
    <property type="term" value="C:centrosome"/>
    <property type="evidence" value="ECO:0007669"/>
    <property type="project" value="UniProtKB-SubCell"/>
</dbReference>
<dbReference type="GO" id="GO:0005096">
    <property type="term" value="F:GTPase activator activity"/>
    <property type="evidence" value="ECO:0007669"/>
    <property type="project" value="UniProtKB-KW"/>
</dbReference>
<evidence type="ECO:0000256" key="12">
    <source>
        <dbReference type="ARBA" id="ARBA00023212"/>
    </source>
</evidence>
<dbReference type="GeneID" id="6750662"/>
<evidence type="ECO:0000256" key="15">
    <source>
        <dbReference type="ARBA" id="ARBA00023273"/>
    </source>
</evidence>
<evidence type="ECO:0000256" key="11">
    <source>
        <dbReference type="ARBA" id="ARBA00023136"/>
    </source>
</evidence>
<evidence type="ECO:0000313" key="18">
    <source>
        <dbReference type="EMBL" id="EDV28164.1"/>
    </source>
</evidence>
<dbReference type="PANTHER" id="PTHR31441">
    <property type="entry name" value="FOLLICULIN FAMILY MEMBER"/>
    <property type="match status" value="1"/>
</dbReference>
<keyword evidence="14" id="KW-0539">Nucleus</keyword>
<dbReference type="PANTHER" id="PTHR31441:SF2">
    <property type="entry name" value="FOLLICULIN"/>
    <property type="match status" value="1"/>
</dbReference>
<sequence length="406" mass="45888">MNAVVALCHFCEVHGPKIIFYTQVFHDIDRYAKQHQATTPNGDNHDNESKASSNSSSSKVDSCDACGSIPVGQRGLVSFDKSADIVYVSRHDPDSPELYTALRHACIRSLSCEICPGREGPVIFGDSFKGYVFSYTFSLKDVEARGQQKWYSIIIVSKDKIFLINSWNFFTSHIQKVTSDLQSKALKVYESEKKQVKRNPYRTIALDLGPLSRKRSGTGRATRSLTDILKDSDIFTRLHSYFTWMLKEGARHFTERSLEGPSLNFDNNFIDIDKKYTIDAHFDSILQLSQTMNREDFLTLCQHVILGNQIIIRSSVDSLVSSAIDILQSLLPSDCCKVIYKNTEYQDSWKCNFLGLNLCTEIPQHVLASDLYALLDIIPLAHQVDNSAKSGSICYLRIATLICNRY</sequence>